<dbReference type="AlphaFoldDB" id="A0A2K5ASU2"/>
<evidence type="ECO:0000313" key="1">
    <source>
        <dbReference type="EMBL" id="SPC34701.1"/>
    </source>
</evidence>
<protein>
    <recommendedName>
        <fullName evidence="3">Phasin family protein</fullName>
    </recommendedName>
</protein>
<evidence type="ECO:0008006" key="3">
    <source>
        <dbReference type="Google" id="ProtNLM"/>
    </source>
</evidence>
<evidence type="ECO:0000313" key="2">
    <source>
        <dbReference type="Proteomes" id="UP000236248"/>
    </source>
</evidence>
<dbReference type="RefSeq" id="WP_103286689.1">
    <property type="nucleotide sequence ID" value="NZ_LT981265.1"/>
</dbReference>
<accession>A0A2K5ASU2</accession>
<dbReference type="GeneID" id="41595527"/>
<proteinExistence type="predicted"/>
<keyword evidence="2" id="KW-1185">Reference proteome</keyword>
<dbReference type="EMBL" id="LT981265">
    <property type="protein sequence ID" value="SPC34701.1"/>
    <property type="molecule type" value="Genomic_DNA"/>
</dbReference>
<dbReference type="KEGG" id="ncv:NCAV_1536"/>
<gene>
    <name evidence="1" type="ORF">NCAV_1536</name>
</gene>
<dbReference type="Proteomes" id="UP000236248">
    <property type="component" value="Chromosome NCAV"/>
</dbReference>
<organism evidence="1 2">
    <name type="scientific">Candidatus Nitrosocaldus cavascurensis</name>
    <dbReference type="NCBI Taxonomy" id="2058097"/>
    <lineage>
        <taxon>Archaea</taxon>
        <taxon>Nitrososphaerota</taxon>
        <taxon>Nitrososphaeria</taxon>
        <taxon>Candidatus Nitrosocaldales</taxon>
        <taxon>Candidatus Nitrosocaldaceae</taxon>
        <taxon>Candidatus Nitrosocaldus</taxon>
    </lineage>
</organism>
<name>A0A2K5ASU2_9ARCH</name>
<reference evidence="2" key="1">
    <citation type="submission" date="2018-01" db="EMBL/GenBank/DDBJ databases">
        <authorList>
            <person name="Kerou L M."/>
        </authorList>
    </citation>
    <scope>NUCLEOTIDE SEQUENCE [LARGE SCALE GENOMIC DNA]</scope>
    <source>
        <strain evidence="2">SCU2</strain>
    </source>
</reference>
<sequence length="140" mass="15865">MSETERAGRSIFDIYRDSVVNMINEFDKVRPAYMQSITNLQNQAIDSIRKLTELTLSAQREFIEPMRLPAVPEAWIRGTDELNDALTKTTSIANKVMIASIDTATQNMKIATDACETFARINQNIIKSIRSTFMPTRESS</sequence>